<protein>
    <recommendedName>
        <fullName evidence="1">DUF659 domain-containing protein</fullName>
    </recommendedName>
</protein>
<dbReference type="Pfam" id="PF04937">
    <property type="entry name" value="DUF659"/>
    <property type="match status" value="1"/>
</dbReference>
<dbReference type="EMBL" id="JAEACU010000008">
    <property type="protein sequence ID" value="KAH7520705.1"/>
    <property type="molecule type" value="Genomic_DNA"/>
</dbReference>
<accession>A0A978V0D9</accession>
<evidence type="ECO:0000259" key="1">
    <source>
        <dbReference type="Pfam" id="PF04937"/>
    </source>
</evidence>
<reference evidence="2" key="1">
    <citation type="journal article" date="2021" name="Front. Plant Sci.">
        <title>Chromosome-Scale Genome Assembly for Chinese Sour Jujube and Insights Into Its Genome Evolution and Domestication Signature.</title>
        <authorList>
            <person name="Shen L.-Y."/>
            <person name="Luo H."/>
            <person name="Wang X.-L."/>
            <person name="Wang X.-M."/>
            <person name="Qiu X.-J."/>
            <person name="Liu H."/>
            <person name="Zhou S.-S."/>
            <person name="Jia K.-H."/>
            <person name="Nie S."/>
            <person name="Bao Y.-T."/>
            <person name="Zhang R.-G."/>
            <person name="Yun Q.-Z."/>
            <person name="Chai Y.-H."/>
            <person name="Lu J.-Y."/>
            <person name="Li Y."/>
            <person name="Zhao S.-W."/>
            <person name="Mao J.-F."/>
            <person name="Jia S.-G."/>
            <person name="Mao Y.-M."/>
        </authorList>
    </citation>
    <scope>NUCLEOTIDE SEQUENCE</scope>
    <source>
        <strain evidence="2">AT0</strain>
        <tissue evidence="2">Leaf</tissue>
    </source>
</reference>
<evidence type="ECO:0000313" key="3">
    <source>
        <dbReference type="Proteomes" id="UP000813462"/>
    </source>
</evidence>
<organism evidence="2 3">
    <name type="scientific">Ziziphus jujuba var. spinosa</name>
    <dbReference type="NCBI Taxonomy" id="714518"/>
    <lineage>
        <taxon>Eukaryota</taxon>
        <taxon>Viridiplantae</taxon>
        <taxon>Streptophyta</taxon>
        <taxon>Embryophyta</taxon>
        <taxon>Tracheophyta</taxon>
        <taxon>Spermatophyta</taxon>
        <taxon>Magnoliopsida</taxon>
        <taxon>eudicotyledons</taxon>
        <taxon>Gunneridae</taxon>
        <taxon>Pentapetalae</taxon>
        <taxon>rosids</taxon>
        <taxon>fabids</taxon>
        <taxon>Rosales</taxon>
        <taxon>Rhamnaceae</taxon>
        <taxon>Paliureae</taxon>
        <taxon>Ziziphus</taxon>
    </lineage>
</organism>
<dbReference type="PANTHER" id="PTHR32166">
    <property type="entry name" value="OSJNBA0013A04.12 PROTEIN"/>
    <property type="match status" value="1"/>
</dbReference>
<gene>
    <name evidence="2" type="ORF">FEM48_Zijuj08G0173500</name>
</gene>
<comment type="caution">
    <text evidence="2">The sequence shown here is derived from an EMBL/GenBank/DDBJ whole genome shotgun (WGS) entry which is preliminary data.</text>
</comment>
<evidence type="ECO:0000313" key="2">
    <source>
        <dbReference type="EMBL" id="KAH7520705.1"/>
    </source>
</evidence>
<sequence length="323" mass="37178">MANKEAARIFYVRALPFNFTKSSYFRLRRTLLAQEKEHINRKLQPIRDSWRKKGVLIISDGWSDRQRRPLINMMATSSSGAMFIKSIDSSSNIKDGDYVTSLFLQVINQIGDANVFQIITDNINNFKLAGLHIESRYPHIFWTPYVVYSLNFALKNIYDPFERSHQYIQCKWIVDLVSDVQTIRNFVVDHSIALSIYNKYSKLSLLGIADTSDGIGGNNIIMRIASHEDQEVSTNRSQCFKKLFQNPNDLRKVYAEFGGFSSGSDYFNQPHVIKGRMFEEPLSWWANHGDDKADLDNPATIELAELLLNEPELEIMTLSDDNE</sequence>
<dbReference type="SUPFAM" id="SSF53098">
    <property type="entry name" value="Ribonuclease H-like"/>
    <property type="match status" value="1"/>
</dbReference>
<dbReference type="Proteomes" id="UP000813462">
    <property type="component" value="Unassembled WGS sequence"/>
</dbReference>
<dbReference type="InterPro" id="IPR012337">
    <property type="entry name" value="RNaseH-like_sf"/>
</dbReference>
<dbReference type="PANTHER" id="PTHR32166:SF81">
    <property type="entry name" value="OS06G0658400 PROTEIN"/>
    <property type="match status" value="1"/>
</dbReference>
<proteinExistence type="predicted"/>
<feature type="domain" description="DUF659" evidence="1">
    <location>
        <begin position="24"/>
        <end position="183"/>
    </location>
</feature>
<name>A0A978V0D9_ZIZJJ</name>
<dbReference type="AlphaFoldDB" id="A0A978V0D9"/>
<dbReference type="InterPro" id="IPR007021">
    <property type="entry name" value="DUF659"/>
</dbReference>